<evidence type="ECO:0000313" key="2">
    <source>
        <dbReference type="Proteomes" id="UP000005536"/>
    </source>
</evidence>
<sequence>MVGLPDLGAGLCFGCAEAGVFRRPFPSCLLNRFFSLQDNA</sequence>
<dbReference type="EMBL" id="ADBF01000023">
    <property type="protein sequence ID" value="EFE50237.1"/>
    <property type="molecule type" value="Genomic_DNA"/>
</dbReference>
<accession>D4DPC9</accession>
<dbReference type="AlphaFoldDB" id="D4DPC9"/>
<dbReference type="Proteomes" id="UP000005536">
    <property type="component" value="Unassembled WGS sequence"/>
</dbReference>
<evidence type="ECO:0000313" key="1">
    <source>
        <dbReference type="EMBL" id="EFE50237.1"/>
    </source>
</evidence>
<comment type="caution">
    <text evidence="1">The sequence shown here is derived from an EMBL/GenBank/DDBJ whole genome shotgun (WGS) entry which is preliminary data.</text>
</comment>
<gene>
    <name evidence="1" type="ORF">NEIELOOT_00916</name>
</gene>
<proteinExistence type="predicted"/>
<protein>
    <submittedName>
        <fullName evidence="1">Uncharacterized protein</fullName>
    </submittedName>
</protein>
<reference evidence="1 2" key="1">
    <citation type="submission" date="2010-02" db="EMBL/GenBank/DDBJ databases">
        <authorList>
            <person name="Weinstock G."/>
            <person name="Sodergren E."/>
            <person name="Clifton S."/>
            <person name="Fulton L."/>
            <person name="Fulton B."/>
            <person name="Courtney L."/>
            <person name="Fronick C."/>
            <person name="Harrison M."/>
            <person name="Strong C."/>
            <person name="Farmer C."/>
            <person name="Delahaunty K."/>
            <person name="Markovic C."/>
            <person name="Hall O."/>
            <person name="Minx P."/>
            <person name="Tomlinson C."/>
            <person name="Mitreva M."/>
            <person name="Nelson J."/>
            <person name="Hou S."/>
            <person name="Wollam A."/>
            <person name="Pepin K.H."/>
            <person name="Johnson M."/>
            <person name="Bhonagiri V."/>
            <person name="Zhang X."/>
            <person name="Suruliraj S."/>
            <person name="Warren W."/>
            <person name="Chinwalla A."/>
            <person name="Mardis E.R."/>
            <person name="Wilson R.K."/>
        </authorList>
    </citation>
    <scope>NUCLEOTIDE SEQUENCE [LARGE SCALE GENOMIC DNA]</scope>
    <source>
        <strain evidence="1 2">ATCC 29315</strain>
    </source>
</reference>
<organism evidence="1 2">
    <name type="scientific">Neisseria elongata subsp. glycolytica ATCC 29315</name>
    <dbReference type="NCBI Taxonomy" id="546263"/>
    <lineage>
        <taxon>Bacteria</taxon>
        <taxon>Pseudomonadati</taxon>
        <taxon>Pseudomonadota</taxon>
        <taxon>Betaproteobacteria</taxon>
        <taxon>Neisseriales</taxon>
        <taxon>Neisseriaceae</taxon>
        <taxon>Neisseria</taxon>
    </lineage>
</organism>
<name>D4DPC9_NEIEG</name>